<evidence type="ECO:0000313" key="1">
    <source>
        <dbReference type="EMBL" id="SNT65306.1"/>
    </source>
</evidence>
<keyword evidence="2" id="KW-1185">Reference proteome</keyword>
<dbReference type="Proteomes" id="UP000198362">
    <property type="component" value="Unassembled WGS sequence"/>
</dbReference>
<keyword evidence="1" id="KW-0489">Methyltransferase</keyword>
<dbReference type="PIRSF" id="PIRSF017393">
    <property type="entry name" value="MTase_SAV2177"/>
    <property type="match status" value="1"/>
</dbReference>
<protein>
    <submittedName>
        <fullName evidence="1">S-adenosyl methyltransferase</fullName>
    </submittedName>
</protein>
<name>A0A239PE13_9ACTN</name>
<keyword evidence="1" id="KW-0808">Transferase</keyword>
<dbReference type="RefSeq" id="WP_179266512.1">
    <property type="nucleotide sequence ID" value="NZ_FZPH01000021.1"/>
</dbReference>
<dbReference type="Gene3D" id="3.40.50.150">
    <property type="entry name" value="Vaccinia Virus protein VP39"/>
    <property type="match status" value="1"/>
</dbReference>
<sequence>MRDEQPNVARMWDYHLGGDRAGEADRRLADAVTAACPEVPLAARASRAFLGRVVRHLVDLGVRQFLDLGAGLPTARNTHEMACGSRVVYVDIDPMAVLHNRIGVVGNPDVTVVQADVRDPELVLRHRDVRHYIDFERPVAVLALAVYHLVPDAEEPAAGTAAIYDQVAPGSYLAISHGSADLSPERAARVAELYAASGLTLRPRSRAEITTIFDRFGLVGPGLVSADRWHPAAPAAPVLPAGWYGGLGRKAGL</sequence>
<proteinExistence type="predicted"/>
<dbReference type="GO" id="GO:0032259">
    <property type="term" value="P:methylation"/>
    <property type="evidence" value="ECO:0007669"/>
    <property type="project" value="UniProtKB-KW"/>
</dbReference>
<gene>
    <name evidence="1" type="ORF">SAMN05421812_12176</name>
</gene>
<dbReference type="CDD" id="cd02440">
    <property type="entry name" value="AdoMet_MTases"/>
    <property type="match status" value="1"/>
</dbReference>
<dbReference type="AlphaFoldDB" id="A0A239PE13"/>
<dbReference type="SUPFAM" id="SSF53335">
    <property type="entry name" value="S-adenosyl-L-methionine-dependent methyltransferases"/>
    <property type="match status" value="1"/>
</dbReference>
<evidence type="ECO:0000313" key="2">
    <source>
        <dbReference type="Proteomes" id="UP000198362"/>
    </source>
</evidence>
<organism evidence="1 2">
    <name type="scientific">Asanoa hainanensis</name>
    <dbReference type="NCBI Taxonomy" id="560556"/>
    <lineage>
        <taxon>Bacteria</taxon>
        <taxon>Bacillati</taxon>
        <taxon>Actinomycetota</taxon>
        <taxon>Actinomycetes</taxon>
        <taxon>Micromonosporales</taxon>
        <taxon>Micromonosporaceae</taxon>
        <taxon>Asanoa</taxon>
    </lineage>
</organism>
<dbReference type="EMBL" id="FZPH01000021">
    <property type="protein sequence ID" value="SNT65306.1"/>
    <property type="molecule type" value="Genomic_DNA"/>
</dbReference>
<accession>A0A239PE13</accession>
<dbReference type="GO" id="GO:0008168">
    <property type="term" value="F:methyltransferase activity"/>
    <property type="evidence" value="ECO:0007669"/>
    <property type="project" value="UniProtKB-KW"/>
</dbReference>
<dbReference type="Pfam" id="PF04672">
    <property type="entry name" value="Methyltransf_19"/>
    <property type="match status" value="1"/>
</dbReference>
<dbReference type="InterPro" id="IPR006764">
    <property type="entry name" value="SAM_dep_MeTrfase_SAV2177_type"/>
</dbReference>
<reference evidence="1 2" key="1">
    <citation type="submission" date="2017-06" db="EMBL/GenBank/DDBJ databases">
        <authorList>
            <person name="Kim H.J."/>
            <person name="Triplett B.A."/>
        </authorList>
    </citation>
    <scope>NUCLEOTIDE SEQUENCE [LARGE SCALE GENOMIC DNA]</scope>
    <source>
        <strain evidence="1 2">CGMCC 4.5593</strain>
    </source>
</reference>
<dbReference type="InterPro" id="IPR029063">
    <property type="entry name" value="SAM-dependent_MTases_sf"/>
</dbReference>